<dbReference type="GO" id="GO:0005741">
    <property type="term" value="C:mitochondrial outer membrane"/>
    <property type="evidence" value="ECO:0007669"/>
    <property type="project" value="UniProtKB-SubCell"/>
</dbReference>
<dbReference type="Gene3D" id="3.40.50.1240">
    <property type="entry name" value="Phosphoglycerate mutase-like"/>
    <property type="match status" value="1"/>
</dbReference>
<evidence type="ECO:0000313" key="14">
    <source>
        <dbReference type="EMBL" id="OXA63950.1"/>
    </source>
</evidence>
<dbReference type="SUPFAM" id="SSF53254">
    <property type="entry name" value="Phosphoglycerate mutase-like"/>
    <property type="match status" value="1"/>
</dbReference>
<evidence type="ECO:0000256" key="5">
    <source>
        <dbReference type="ARBA" id="ARBA00022801"/>
    </source>
</evidence>
<comment type="catalytic activity">
    <reaction evidence="11">
        <text>O-phospho-L-seryl-[protein] + H2O = L-seryl-[protein] + phosphate</text>
        <dbReference type="Rhea" id="RHEA:20629"/>
        <dbReference type="Rhea" id="RHEA-COMP:9863"/>
        <dbReference type="Rhea" id="RHEA-COMP:11604"/>
        <dbReference type="ChEBI" id="CHEBI:15377"/>
        <dbReference type="ChEBI" id="CHEBI:29999"/>
        <dbReference type="ChEBI" id="CHEBI:43474"/>
        <dbReference type="ChEBI" id="CHEBI:83421"/>
        <dbReference type="EC" id="3.1.3.16"/>
    </reaction>
</comment>
<dbReference type="STRING" id="158441.A0A226F3L8"/>
<dbReference type="PANTHER" id="PTHR20935">
    <property type="entry name" value="PHOSPHOGLYCERATE MUTASE-RELATED"/>
    <property type="match status" value="1"/>
</dbReference>
<dbReference type="InterPro" id="IPR029033">
    <property type="entry name" value="His_PPase_superfam"/>
</dbReference>
<reference evidence="14 15" key="1">
    <citation type="submission" date="2015-12" db="EMBL/GenBank/DDBJ databases">
        <title>The genome of Folsomia candida.</title>
        <authorList>
            <person name="Faddeeva A."/>
            <person name="Derks M.F."/>
            <person name="Anvar Y."/>
            <person name="Smit S."/>
            <person name="Van Straalen N."/>
            <person name="Roelofs D."/>
        </authorList>
    </citation>
    <scope>NUCLEOTIDE SEQUENCE [LARGE SCALE GENOMIC DNA]</scope>
    <source>
        <strain evidence="14 15">VU population</strain>
        <tissue evidence="14">Whole body</tissue>
    </source>
</reference>
<keyword evidence="4" id="KW-0472">Membrane</keyword>
<keyword evidence="5" id="KW-0378">Hydrolase</keyword>
<feature type="signal peptide" evidence="13">
    <location>
        <begin position="1"/>
        <end position="20"/>
    </location>
</feature>
<comment type="catalytic activity">
    <reaction evidence="12">
        <text>O-phospho-L-threonyl-[protein] + H2O = L-threonyl-[protein] + phosphate</text>
        <dbReference type="Rhea" id="RHEA:47004"/>
        <dbReference type="Rhea" id="RHEA-COMP:11060"/>
        <dbReference type="Rhea" id="RHEA-COMP:11605"/>
        <dbReference type="ChEBI" id="CHEBI:15377"/>
        <dbReference type="ChEBI" id="CHEBI:30013"/>
        <dbReference type="ChEBI" id="CHEBI:43474"/>
        <dbReference type="ChEBI" id="CHEBI:61977"/>
        <dbReference type="EC" id="3.1.3.16"/>
    </reaction>
</comment>
<dbReference type="AlphaFoldDB" id="A0A226F3L8"/>
<proteinExistence type="inferred from homology"/>
<protein>
    <recommendedName>
        <fullName evidence="8">Serine/threonine-protein phosphatase PGAM5, mitochondrial</fullName>
        <ecNumber evidence="3">3.1.3.16</ecNumber>
    </recommendedName>
    <alternativeName>
        <fullName evidence="10">Phosphoglycerate mutase family member 5 homolog</fullName>
    </alternativeName>
    <alternativeName>
        <fullName evidence="9">Serine/threonine-protein phosphatase Pgam5, mitochondrial</fullName>
    </alternativeName>
</protein>
<feature type="chain" id="PRO_5013166751" description="Serine/threonine-protein phosphatase PGAM5, mitochondrial" evidence="13">
    <location>
        <begin position="21"/>
        <end position="292"/>
    </location>
</feature>
<sequence length="292" mass="33168">MAMFGKYGRWAFTSLGAASAVVVVAKCASRLDDSNNESSGNRVHIRPPDYAPTTKWDTNWDRSDPRFLKHKVWSDESKKSTNDDSNIKFPTARRNIFLIRHGQYNQKGDDDDCHTLTKIGEEQALLLGKKMAASGIKFTSILSSGMTRAIQTSELMLKEMKNEYPGLILEKKDPLLNEGPPCIPEPPYRNKELWDPDFNEFYAEGARIEAAFRRYFHRADLDQKDDSFEIIVCHANVIRYFTMRAMQFPPEAWLRISLDHTSITRISLLPNGDVILRGLGDSGHLPPDKTTA</sequence>
<evidence type="ECO:0000256" key="12">
    <source>
        <dbReference type="ARBA" id="ARBA00048336"/>
    </source>
</evidence>
<dbReference type="EC" id="3.1.3.16" evidence="3"/>
<evidence type="ECO:0000256" key="9">
    <source>
        <dbReference type="ARBA" id="ARBA00040722"/>
    </source>
</evidence>
<dbReference type="OrthoDB" id="2118094at2759"/>
<evidence type="ECO:0000256" key="13">
    <source>
        <dbReference type="SAM" id="SignalP"/>
    </source>
</evidence>
<evidence type="ECO:0000256" key="1">
    <source>
        <dbReference type="ARBA" id="ARBA00004294"/>
    </source>
</evidence>
<evidence type="ECO:0000256" key="10">
    <source>
        <dbReference type="ARBA" id="ARBA00042520"/>
    </source>
</evidence>
<evidence type="ECO:0000256" key="4">
    <source>
        <dbReference type="ARBA" id="ARBA00022787"/>
    </source>
</evidence>
<dbReference type="Pfam" id="PF00300">
    <property type="entry name" value="His_Phos_1"/>
    <property type="match status" value="2"/>
</dbReference>
<comment type="subcellular location">
    <subcellularLocation>
        <location evidence="1">Mitochondrion outer membrane</location>
    </subcellularLocation>
</comment>
<comment type="caution">
    <text evidence="14">The sequence shown here is derived from an EMBL/GenBank/DDBJ whole genome shotgun (WGS) entry which is preliminary data.</text>
</comment>
<dbReference type="InterPro" id="IPR051021">
    <property type="entry name" value="Mito_Ser/Thr_phosphatase"/>
</dbReference>
<evidence type="ECO:0000256" key="7">
    <source>
        <dbReference type="ARBA" id="ARBA00038605"/>
    </source>
</evidence>
<dbReference type="InterPro" id="IPR013078">
    <property type="entry name" value="His_Pase_superF_clade-1"/>
</dbReference>
<evidence type="ECO:0000256" key="8">
    <source>
        <dbReference type="ARBA" id="ARBA00039765"/>
    </source>
</evidence>
<keyword evidence="4" id="KW-0496">Mitochondrion</keyword>
<dbReference type="GO" id="GO:0004722">
    <property type="term" value="F:protein serine/threonine phosphatase activity"/>
    <property type="evidence" value="ECO:0007669"/>
    <property type="project" value="UniProtKB-EC"/>
</dbReference>
<evidence type="ECO:0000256" key="6">
    <source>
        <dbReference type="ARBA" id="ARBA00037234"/>
    </source>
</evidence>
<dbReference type="OMA" id="ERIPCAV"/>
<comment type="similarity">
    <text evidence="2">Belongs to the phosphoglycerate mutase family. BPG-dependent PGAM subfamily.</text>
</comment>
<gene>
    <name evidence="14" type="ORF">Fcan01_03047</name>
</gene>
<evidence type="ECO:0000256" key="2">
    <source>
        <dbReference type="ARBA" id="ARBA00006717"/>
    </source>
</evidence>
<dbReference type="PANTHER" id="PTHR20935:SF0">
    <property type="entry name" value="SERINE_THREONINE-PROTEIN PHOSPHATASE PGAM5, MITOCHONDRIAL"/>
    <property type="match status" value="1"/>
</dbReference>
<name>A0A226F3L8_FOLCA</name>
<organism evidence="14 15">
    <name type="scientific">Folsomia candida</name>
    <name type="common">Springtail</name>
    <dbReference type="NCBI Taxonomy" id="158441"/>
    <lineage>
        <taxon>Eukaryota</taxon>
        <taxon>Metazoa</taxon>
        <taxon>Ecdysozoa</taxon>
        <taxon>Arthropoda</taxon>
        <taxon>Hexapoda</taxon>
        <taxon>Collembola</taxon>
        <taxon>Entomobryomorpha</taxon>
        <taxon>Isotomoidea</taxon>
        <taxon>Isotomidae</taxon>
        <taxon>Proisotominae</taxon>
        <taxon>Folsomia</taxon>
    </lineage>
</organism>
<keyword evidence="13" id="KW-0732">Signal</keyword>
<dbReference type="EMBL" id="LNIX01000001">
    <property type="protein sequence ID" value="OXA63950.1"/>
    <property type="molecule type" value="Genomic_DNA"/>
</dbReference>
<dbReference type="SMART" id="SM00855">
    <property type="entry name" value="PGAM"/>
    <property type="match status" value="1"/>
</dbReference>
<keyword evidence="15" id="KW-1185">Reference proteome</keyword>
<evidence type="ECO:0000256" key="11">
    <source>
        <dbReference type="ARBA" id="ARBA00047761"/>
    </source>
</evidence>
<evidence type="ECO:0000256" key="3">
    <source>
        <dbReference type="ARBA" id="ARBA00013081"/>
    </source>
</evidence>
<comment type="function">
    <text evidence="6">Displays phosphatase activity for serine/threonine residues, and dephosphorylates and activates Pk92B kinase. Has apparently no phosphoglycerate mutase activity.</text>
</comment>
<dbReference type="CDD" id="cd07067">
    <property type="entry name" value="HP_PGM_like"/>
    <property type="match status" value="1"/>
</dbReference>
<keyword evidence="4" id="KW-1000">Mitochondrion outer membrane</keyword>
<accession>A0A226F3L8</accession>
<evidence type="ECO:0000313" key="15">
    <source>
        <dbReference type="Proteomes" id="UP000198287"/>
    </source>
</evidence>
<comment type="subunit">
    <text evidence="7">Interacts with Pk92B/ASK1.</text>
</comment>
<dbReference type="GO" id="GO:0090141">
    <property type="term" value="P:positive regulation of mitochondrial fission"/>
    <property type="evidence" value="ECO:0007669"/>
    <property type="project" value="TreeGrafter"/>
</dbReference>
<dbReference type="Proteomes" id="UP000198287">
    <property type="component" value="Unassembled WGS sequence"/>
</dbReference>